<gene>
    <name evidence="2" type="primary">lmr</name>
</gene>
<organism evidence="2">
    <name type="scientific">Pediococcus acidilactici</name>
    <dbReference type="NCBI Taxonomy" id="1254"/>
    <lineage>
        <taxon>Bacteria</taxon>
        <taxon>Bacillati</taxon>
        <taxon>Bacillota</taxon>
        <taxon>Bacilli</taxon>
        <taxon>Lactobacillales</taxon>
        <taxon>Lactobacillaceae</taxon>
        <taxon>Pediococcus</taxon>
        <taxon>Pediococcus acidilactici group</taxon>
    </lineage>
</organism>
<name>G0LYB9_PEDAC</name>
<accession>G0LYB9</accession>
<dbReference type="AlphaFoldDB" id="G0LYB9"/>
<evidence type="ECO:0000256" key="1">
    <source>
        <dbReference type="SAM" id="MobiDB-lite"/>
    </source>
</evidence>
<feature type="non-terminal residue" evidence="2">
    <location>
        <position position="34"/>
    </location>
</feature>
<protein>
    <submittedName>
        <fullName evidence="2">Major facilitator superfamily permease</fullName>
    </submittedName>
</protein>
<feature type="non-terminal residue" evidence="2">
    <location>
        <position position="1"/>
    </location>
</feature>
<dbReference type="EMBL" id="FR874202">
    <property type="protein sequence ID" value="CCC15216.1"/>
    <property type="molecule type" value="Genomic_DNA"/>
</dbReference>
<proteinExistence type="predicted"/>
<feature type="region of interest" description="Disordered" evidence="1">
    <location>
        <begin position="1"/>
        <end position="34"/>
    </location>
</feature>
<sequence length="34" mass="3663">HDGGPNGTSDLTRRVVNGSSMPPLIQREGRSSQR</sequence>
<evidence type="ECO:0000313" key="2">
    <source>
        <dbReference type="EMBL" id="CCC15216.1"/>
    </source>
</evidence>
<reference evidence="2" key="1">
    <citation type="journal article" date="2011" name="Appl. Environ. Microbiol.">
        <title>Genetic screening of functional properties of lactic Acid bacteria in a fermented pearl millet slurry and in the metagenome of fermented starchy foods.</title>
        <authorList>
            <person name="Turpin W."/>
            <person name="Humblot C."/>
            <person name="Guyot J.P."/>
        </authorList>
    </citation>
    <scope>NUCLEOTIDE SEQUENCE</scope>
    <source>
        <strain evidence="2">12.8.1</strain>
    </source>
</reference>